<dbReference type="EnsemblPlants" id="ONIVA04G02110.2">
    <property type="protein sequence ID" value="ONIVA04G02110.2"/>
    <property type="gene ID" value="ONIVA04G02110"/>
</dbReference>
<organism evidence="1">
    <name type="scientific">Oryza nivara</name>
    <name type="common">Indian wild rice</name>
    <name type="synonym">Oryza sativa f. spontanea</name>
    <dbReference type="NCBI Taxonomy" id="4536"/>
    <lineage>
        <taxon>Eukaryota</taxon>
        <taxon>Viridiplantae</taxon>
        <taxon>Streptophyta</taxon>
        <taxon>Embryophyta</taxon>
        <taxon>Tracheophyta</taxon>
        <taxon>Spermatophyta</taxon>
        <taxon>Magnoliopsida</taxon>
        <taxon>Liliopsida</taxon>
        <taxon>Poales</taxon>
        <taxon>Poaceae</taxon>
        <taxon>BOP clade</taxon>
        <taxon>Oryzoideae</taxon>
        <taxon>Oryzeae</taxon>
        <taxon>Oryzinae</taxon>
        <taxon>Oryza</taxon>
    </lineage>
</organism>
<protein>
    <submittedName>
        <fullName evidence="1">Uncharacterized protein</fullName>
    </submittedName>
</protein>
<proteinExistence type="predicted"/>
<reference evidence="1" key="2">
    <citation type="submission" date="2018-04" db="EMBL/GenBank/DDBJ databases">
        <title>OnivRS2 (Oryza nivara Reference Sequence Version 2).</title>
        <authorList>
            <person name="Zhang J."/>
            <person name="Kudrna D."/>
            <person name="Lee S."/>
            <person name="Talag J."/>
            <person name="Rajasekar S."/>
            <person name="Welchert J."/>
            <person name="Hsing Y.-I."/>
            <person name="Wing R.A."/>
        </authorList>
    </citation>
    <scope>NUCLEOTIDE SEQUENCE [LARGE SCALE GENOMIC DNA]</scope>
    <source>
        <strain evidence="1">SL10</strain>
    </source>
</reference>
<dbReference type="Gramene" id="ONIVA04G02110.2">
    <property type="protein sequence ID" value="ONIVA04G02110.2"/>
    <property type="gene ID" value="ONIVA04G02110"/>
</dbReference>
<name>A0A0E0GXQ0_ORYNI</name>
<reference evidence="1" key="1">
    <citation type="submission" date="2015-04" db="UniProtKB">
        <authorList>
            <consortium name="EnsemblPlants"/>
        </authorList>
    </citation>
    <scope>IDENTIFICATION</scope>
    <source>
        <strain evidence="1">SL10</strain>
    </source>
</reference>
<evidence type="ECO:0000313" key="2">
    <source>
        <dbReference type="Proteomes" id="UP000006591"/>
    </source>
</evidence>
<evidence type="ECO:0000313" key="1">
    <source>
        <dbReference type="EnsemblPlants" id="ONIVA04G02110.2"/>
    </source>
</evidence>
<keyword evidence="2" id="KW-1185">Reference proteome</keyword>
<accession>A0A0E0GXQ0</accession>
<dbReference type="AlphaFoldDB" id="A0A0E0GXQ0"/>
<dbReference type="HOGENOM" id="CLU_1878763_0_0_1"/>
<sequence>MLQPASGLSFLPDLVPISMLIWCRHLINISIDVIVMVYRHKLWYIILPALLSPNLSATMHNSSMYSQKTILSAFSSASNFLHWNKFSVFLKVHGFMHDTSSNNLSVPSSSNWKLDVKRKAQWPDNKFVYDYSLHFI</sequence>
<dbReference type="Proteomes" id="UP000006591">
    <property type="component" value="Chromosome 4"/>
</dbReference>